<dbReference type="InterPro" id="IPR003777">
    <property type="entry name" value="XdhC_CoxI"/>
</dbReference>
<sequence>MRELWVELREWHALRMTYALATIVEVTGSAPRSPGASMAVAANGTVIGSISGGCVEGAVYDLCLEVLGSGIPARETFGYNDSDAFTVGLTCGGDLQVFVHRVTPGQYPAIESALSTTTPAALIRDLRTGEIGVVGPPDAPGTPFEHAVAEHAAAMLDSALTGIRHIGCDGAQHTVFIESLTTPPRLIICGATDFSAALCRAGRGLGYRVTLCDARPVFTTRGRFPDADEVVVDWPHRYLARTDTDTRTAVCVLSHDPKFDIPALRLALRLPVEYVGAMGSRRTDAERRSRLRAAGLTESELSRLHSPIGLQLGGRTPDEVAIAIGAELVAVRHGGSTRPLSDTEQPIHTTPGPQPTPA</sequence>
<evidence type="ECO:0000259" key="2">
    <source>
        <dbReference type="Pfam" id="PF02625"/>
    </source>
</evidence>
<dbReference type="InterPro" id="IPR052698">
    <property type="entry name" value="MoCofactor_Util/Proc"/>
</dbReference>
<feature type="domain" description="XdhC Rossmann" evidence="3">
    <location>
        <begin position="186"/>
        <end position="328"/>
    </location>
</feature>
<dbReference type="Proteomes" id="UP000438448">
    <property type="component" value="Unassembled WGS sequence"/>
</dbReference>
<protein>
    <submittedName>
        <fullName evidence="4">Putative xanthine dehydrogenase subunit A</fullName>
        <ecNumber evidence="4">1.17.1.4</ecNumber>
    </submittedName>
</protein>
<dbReference type="PANTHER" id="PTHR30388:SF4">
    <property type="entry name" value="MOLYBDENUM COFACTOR INSERTION CHAPERONE PAOD"/>
    <property type="match status" value="1"/>
</dbReference>
<dbReference type="EMBL" id="WEGK01000010">
    <property type="protein sequence ID" value="MQY21456.1"/>
    <property type="molecule type" value="Genomic_DNA"/>
</dbReference>
<accession>A0A7K0D6S5</accession>
<dbReference type="GO" id="GO:0004854">
    <property type="term" value="F:xanthine dehydrogenase activity"/>
    <property type="evidence" value="ECO:0007669"/>
    <property type="project" value="UniProtKB-EC"/>
</dbReference>
<dbReference type="EC" id="1.17.1.4" evidence="4"/>
<organism evidence="4 5">
    <name type="scientific">Nocardia macrotermitis</name>
    <dbReference type="NCBI Taxonomy" id="2585198"/>
    <lineage>
        <taxon>Bacteria</taxon>
        <taxon>Bacillati</taxon>
        <taxon>Actinomycetota</taxon>
        <taxon>Actinomycetes</taxon>
        <taxon>Mycobacteriales</taxon>
        <taxon>Nocardiaceae</taxon>
        <taxon>Nocardia</taxon>
    </lineage>
</organism>
<feature type="compositionally biased region" description="Polar residues" evidence="1">
    <location>
        <begin position="338"/>
        <end position="348"/>
    </location>
</feature>
<evidence type="ECO:0000256" key="1">
    <source>
        <dbReference type="SAM" id="MobiDB-lite"/>
    </source>
</evidence>
<evidence type="ECO:0000313" key="5">
    <source>
        <dbReference type="Proteomes" id="UP000438448"/>
    </source>
</evidence>
<dbReference type="Pfam" id="PF02625">
    <property type="entry name" value="XdhC_CoxI"/>
    <property type="match status" value="1"/>
</dbReference>
<proteinExistence type="predicted"/>
<reference evidence="4 5" key="1">
    <citation type="submission" date="2019-10" db="EMBL/GenBank/DDBJ databases">
        <title>Nocardia macrotermitis sp. nov. and Nocardia aurantia sp. nov., isolated from the gut of fungus growing-termite Macrotermes natalensis.</title>
        <authorList>
            <person name="Benndorf R."/>
            <person name="Schwitalla J."/>
            <person name="Martin K."/>
            <person name="De Beer W."/>
            <person name="Kaster A.-K."/>
            <person name="Vollmers J."/>
            <person name="Poulsen M."/>
            <person name="Beemelmanns C."/>
        </authorList>
    </citation>
    <scope>NUCLEOTIDE SEQUENCE [LARGE SCALE GENOMIC DNA]</scope>
    <source>
        <strain evidence="4 5">RB20</strain>
    </source>
</reference>
<dbReference type="Pfam" id="PF13478">
    <property type="entry name" value="XdhC_C"/>
    <property type="match status" value="1"/>
</dbReference>
<comment type="caution">
    <text evidence="4">The sequence shown here is derived from an EMBL/GenBank/DDBJ whole genome shotgun (WGS) entry which is preliminary data.</text>
</comment>
<evidence type="ECO:0000259" key="3">
    <source>
        <dbReference type="Pfam" id="PF13478"/>
    </source>
</evidence>
<keyword evidence="4" id="KW-0560">Oxidoreductase</keyword>
<evidence type="ECO:0000313" key="4">
    <source>
        <dbReference type="EMBL" id="MQY21456.1"/>
    </source>
</evidence>
<feature type="domain" description="XdhC- CoxI" evidence="2">
    <location>
        <begin position="14"/>
        <end position="78"/>
    </location>
</feature>
<keyword evidence="5" id="KW-1185">Reference proteome</keyword>
<dbReference type="RefSeq" id="WP_153412235.1">
    <property type="nucleotide sequence ID" value="NZ_WEGK01000010.1"/>
</dbReference>
<gene>
    <name evidence="4" type="primary">pucA_3</name>
    <name evidence="4" type="ORF">NRB20_45670</name>
</gene>
<dbReference type="PANTHER" id="PTHR30388">
    <property type="entry name" value="ALDEHYDE OXIDOREDUCTASE MOLYBDENUM COFACTOR ASSEMBLY PROTEIN"/>
    <property type="match status" value="1"/>
</dbReference>
<dbReference type="InterPro" id="IPR027051">
    <property type="entry name" value="XdhC_Rossmann_dom"/>
</dbReference>
<name>A0A7K0D6S5_9NOCA</name>
<dbReference type="OrthoDB" id="9815497at2"/>
<dbReference type="Gene3D" id="3.40.50.720">
    <property type="entry name" value="NAD(P)-binding Rossmann-like Domain"/>
    <property type="match status" value="1"/>
</dbReference>
<feature type="region of interest" description="Disordered" evidence="1">
    <location>
        <begin position="334"/>
        <end position="358"/>
    </location>
</feature>
<dbReference type="AlphaFoldDB" id="A0A7K0D6S5"/>